<reference evidence="17" key="2">
    <citation type="submission" date="2014-03" db="EMBL/GenBank/DDBJ databases">
        <title>The whipworm genome and dual-species transcriptomics of an intimate host-pathogen interaction.</title>
        <authorList>
            <person name="Foth B.J."/>
            <person name="Tsai I.J."/>
            <person name="Reid A.J."/>
            <person name="Bancroft A.J."/>
            <person name="Nichol S."/>
            <person name="Tracey A."/>
            <person name="Holroyd N."/>
            <person name="Cotton J.A."/>
            <person name="Stanley E.J."/>
            <person name="Zarowiecki M."/>
            <person name="Liu J.Z."/>
            <person name="Huckvale T."/>
            <person name="Cooper P.J."/>
            <person name="Grencis R.K."/>
            <person name="Berriman M."/>
        </authorList>
    </citation>
    <scope>NUCLEOTIDE SEQUENCE [LARGE SCALE GENOMIC DNA]</scope>
</reference>
<evidence type="ECO:0000256" key="1">
    <source>
        <dbReference type="ARBA" id="ARBA00000402"/>
    </source>
</evidence>
<comment type="cofactor">
    <cofactor evidence="2">
        <name>Zn(2+)</name>
        <dbReference type="ChEBI" id="CHEBI:29105"/>
    </cofactor>
</comment>
<organism evidence="17 18">
    <name type="scientific">Trichuris trichiura</name>
    <name type="common">Whipworm</name>
    <name type="synonym">Trichocephalus trichiurus</name>
    <dbReference type="NCBI Taxonomy" id="36087"/>
    <lineage>
        <taxon>Eukaryota</taxon>
        <taxon>Metazoa</taxon>
        <taxon>Ecdysozoa</taxon>
        <taxon>Nematoda</taxon>
        <taxon>Enoplea</taxon>
        <taxon>Dorylaimia</taxon>
        <taxon>Trichinellida</taxon>
        <taxon>Trichuridae</taxon>
        <taxon>Trichuris</taxon>
    </lineage>
</organism>
<dbReference type="CDD" id="cd18101">
    <property type="entry name" value="Trm10euk_A"/>
    <property type="match status" value="1"/>
</dbReference>
<comment type="catalytic activity">
    <reaction evidence="1">
        <text>Endonucleolytic cleavage of RNA, removing extra 3' nucleotides from tRNA precursor, generating 3' termini of tRNAs. A 3'-hydroxy group is left at the tRNA terminus and a 5'-phosphoryl group is left at the trailer molecule.</text>
        <dbReference type="EC" id="3.1.26.11"/>
    </reaction>
</comment>
<name>A0A077ZJD8_TRITR</name>
<feature type="region of interest" description="Disordered" evidence="14">
    <location>
        <begin position="1"/>
        <end position="34"/>
    </location>
</feature>
<dbReference type="Proteomes" id="UP000030665">
    <property type="component" value="Unassembled WGS sequence"/>
</dbReference>
<keyword evidence="11" id="KW-0378">Hydrolase</keyword>
<dbReference type="GO" id="GO:1990180">
    <property type="term" value="P:mitochondrial tRNA 3'-end processing"/>
    <property type="evidence" value="ECO:0007669"/>
    <property type="project" value="TreeGrafter"/>
</dbReference>
<evidence type="ECO:0000256" key="5">
    <source>
        <dbReference type="ARBA" id="ARBA00022679"/>
    </source>
</evidence>
<keyword evidence="4" id="KW-0489">Methyltransferase</keyword>
<dbReference type="CDD" id="cd07718">
    <property type="entry name" value="RNaseZ_ELAC1_ELAC2-C-term-like_MBL-fold"/>
    <property type="match status" value="1"/>
</dbReference>
<dbReference type="EMBL" id="HG806389">
    <property type="protein sequence ID" value="CDW58660.1"/>
    <property type="molecule type" value="Genomic_DNA"/>
</dbReference>
<dbReference type="Pfam" id="PF13691">
    <property type="entry name" value="Lactamase_B_4"/>
    <property type="match status" value="1"/>
</dbReference>
<evidence type="ECO:0000256" key="4">
    <source>
        <dbReference type="ARBA" id="ARBA00022603"/>
    </source>
</evidence>
<evidence type="ECO:0000256" key="15">
    <source>
        <dbReference type="SAM" id="Phobius"/>
    </source>
</evidence>
<evidence type="ECO:0000256" key="13">
    <source>
        <dbReference type="ARBA" id="ARBA00048434"/>
    </source>
</evidence>
<dbReference type="PANTHER" id="PTHR12553">
    <property type="entry name" value="ZINC PHOSPHODIESTERASE ELAC PROTEIN 2"/>
    <property type="match status" value="1"/>
</dbReference>
<dbReference type="GO" id="GO:0046872">
    <property type="term" value="F:metal ion binding"/>
    <property type="evidence" value="ECO:0007669"/>
    <property type="project" value="UniProtKB-KW"/>
</dbReference>
<evidence type="ECO:0000256" key="10">
    <source>
        <dbReference type="ARBA" id="ARBA00022759"/>
    </source>
</evidence>
<feature type="region of interest" description="Disordered" evidence="14">
    <location>
        <begin position="723"/>
        <end position="796"/>
    </location>
</feature>
<sequence length="992" mass="111524">MKNVNVATSSKRPLLSDGALSEPSRKRGNVQGKLGKYTGPPTAYFEVIQNGCFGRGRCLFLFTTSAAYLFNVPEGTERLLSEHGVRYGKLQHIFFTRGSWDNIGGLNGLILGLRKAGIGDLHLHGIPGISSMIRGAEHVCEQAGPPVRIQEHYGNDAMYEDCNIHVHYFNLGSDGKLNQVHKVTSSHYVSHVFLVPALVLAVLGAEIVIVCRKENSDPRTASPSFQANYAYLIRVKQKPPKLLLEKCVQQKVPVGPLLGKLQAGLDVQLDDGRIILSADVLEEPEPCPAFAIIECADIHSLNRLCLLKAFDHLLKADEKLYAVVHFTEKEVFDNSGYQCWLGQFKPETKHFVLNEFMSPYKPHSEAVFRFNVQLNRVSKNIFPFLHLNTYAETAPDSETTIMSTEPWLRFALRPNAGQTEIVKPPFSSSALTDLIESESDVVKEIAYFQAEADKHVVNKEDELPSLTFLGTSSAAPVRTRNVSGLLVHLTKDCSLLCDCGESTFQQICTLYDKSQALAVLRSIKFIFISHMHADHFFGLATLLLQRKLAFTRNGFPYEPVFLMCPQSLPSIMVLFKPYVGNLGELYRHIYTHRRKVMGASSLTNLQDALDALRLKRLQCVPVIHPMGAHGLVITTDQERTIVYSGDTRPCQELISAGQGADLLIHEATMEDNLNEEACIKKHCTISEAIGVGQSMGARFTLLTHFSGRYSKLPLVDSKHDSAPVYMGTDGDDQQPDAVSKKQLKRQRKREQWLLRRKERRKREQERRKQRRAEARKAGEPTKPGRKTLKRTPMESSQCRQRVAVDMSFDSLMSERDQQKAIRQLGHCYAVNRRAANPIQMYIVNFCGSSRILFDGTEGNSNWDVLLKSEPLTTVFDKSDIVYLSSESPNCLDELDETKVYVIGGLVDHNHYKGKCLDVAESNGIAHARLPIEEHMNLKTRRVLTINHVFEILLRYTESRSWKTSFDMVIPMRKRCLSETSVGPTEPKLLTPV</sequence>
<dbReference type="InterPro" id="IPR047151">
    <property type="entry name" value="RNZ2-like"/>
</dbReference>
<feature type="transmembrane region" description="Helical" evidence="15">
    <location>
        <begin position="188"/>
        <end position="210"/>
    </location>
</feature>
<dbReference type="Pfam" id="PF12706">
    <property type="entry name" value="Lactamase_B_2"/>
    <property type="match status" value="1"/>
</dbReference>
<keyword evidence="5" id="KW-0808">Transferase</keyword>
<dbReference type="OrthoDB" id="527344at2759"/>
<comment type="similarity">
    <text evidence="3">Belongs to the RNase Z family.</text>
</comment>
<dbReference type="GO" id="GO:0052905">
    <property type="term" value="F:tRNA (guanosine(9)-N1)-methyltransferase activity"/>
    <property type="evidence" value="ECO:0007669"/>
    <property type="project" value="UniProtKB-EC"/>
</dbReference>
<feature type="compositionally biased region" description="Polar residues" evidence="14">
    <location>
        <begin position="1"/>
        <end position="11"/>
    </location>
</feature>
<dbReference type="InterPro" id="IPR001279">
    <property type="entry name" value="Metallo-B-lactamas"/>
</dbReference>
<comment type="catalytic activity">
    <reaction evidence="13">
        <text>guanosine(9) in tRNA + S-adenosyl-L-methionine = N(1)-methylguanosine(9) in tRNA + S-adenosyl-L-homocysteine + H(+)</text>
        <dbReference type="Rhea" id="RHEA:43156"/>
        <dbReference type="Rhea" id="RHEA-COMP:10367"/>
        <dbReference type="Rhea" id="RHEA-COMP:10368"/>
        <dbReference type="ChEBI" id="CHEBI:15378"/>
        <dbReference type="ChEBI" id="CHEBI:57856"/>
        <dbReference type="ChEBI" id="CHEBI:59789"/>
        <dbReference type="ChEBI" id="CHEBI:73542"/>
        <dbReference type="ChEBI" id="CHEBI:74269"/>
        <dbReference type="EC" id="2.1.1.221"/>
    </reaction>
</comment>
<evidence type="ECO:0000313" key="18">
    <source>
        <dbReference type="Proteomes" id="UP000030665"/>
    </source>
</evidence>
<keyword evidence="15" id="KW-0472">Membrane</keyword>
<feature type="compositionally biased region" description="Basic and acidic residues" evidence="14">
    <location>
        <begin position="749"/>
        <end position="779"/>
    </location>
</feature>
<protein>
    <submittedName>
        <fullName evidence="17">Zinc phosphodiesterase ELAC protein 2</fullName>
    </submittedName>
</protein>
<evidence type="ECO:0000256" key="7">
    <source>
        <dbReference type="ARBA" id="ARBA00022694"/>
    </source>
</evidence>
<dbReference type="GO" id="GO:0005739">
    <property type="term" value="C:mitochondrion"/>
    <property type="evidence" value="ECO:0007669"/>
    <property type="project" value="TreeGrafter"/>
</dbReference>
<keyword evidence="8" id="KW-0540">Nuclease</keyword>
<evidence type="ECO:0000256" key="3">
    <source>
        <dbReference type="ARBA" id="ARBA00007823"/>
    </source>
</evidence>
<dbReference type="InterPro" id="IPR038459">
    <property type="entry name" value="MT_TRM10-typ_sf"/>
</dbReference>
<keyword evidence="7" id="KW-0819">tRNA processing</keyword>
<reference evidence="17" key="1">
    <citation type="submission" date="2014-01" db="EMBL/GenBank/DDBJ databases">
        <authorList>
            <person name="Aslett M."/>
        </authorList>
    </citation>
    <scope>NUCLEOTIDE SEQUENCE</scope>
</reference>
<dbReference type="GO" id="GO:0032259">
    <property type="term" value="P:methylation"/>
    <property type="evidence" value="ECO:0007669"/>
    <property type="project" value="UniProtKB-KW"/>
</dbReference>
<proteinExistence type="inferred from homology"/>
<dbReference type="PANTHER" id="PTHR12553:SF49">
    <property type="entry name" value="ZINC PHOSPHODIESTERASE ELAC PROTEIN 2"/>
    <property type="match status" value="1"/>
</dbReference>
<dbReference type="Gene3D" id="3.40.1280.30">
    <property type="match status" value="1"/>
</dbReference>
<keyword evidence="18" id="KW-1185">Reference proteome</keyword>
<evidence type="ECO:0000256" key="2">
    <source>
        <dbReference type="ARBA" id="ARBA00001947"/>
    </source>
</evidence>
<keyword evidence="15" id="KW-0812">Transmembrane</keyword>
<dbReference type="AlphaFoldDB" id="A0A077ZJD8"/>
<dbReference type="PROSITE" id="PS51675">
    <property type="entry name" value="SAM_MT_TRM10"/>
    <property type="match status" value="1"/>
</dbReference>
<dbReference type="InterPro" id="IPR027794">
    <property type="entry name" value="tRNase_Z_dom"/>
</dbReference>
<evidence type="ECO:0000256" key="8">
    <source>
        <dbReference type="ARBA" id="ARBA00022722"/>
    </source>
</evidence>
<dbReference type="InterPro" id="IPR028564">
    <property type="entry name" value="MT_TRM10-typ"/>
</dbReference>
<dbReference type="SUPFAM" id="SSF56281">
    <property type="entry name" value="Metallo-hydrolase/oxidoreductase"/>
    <property type="match status" value="2"/>
</dbReference>
<dbReference type="Gene3D" id="3.60.15.10">
    <property type="entry name" value="Ribonuclease Z/Hydroxyacylglutathione hydrolase-like"/>
    <property type="match status" value="2"/>
</dbReference>
<evidence type="ECO:0000256" key="9">
    <source>
        <dbReference type="ARBA" id="ARBA00022723"/>
    </source>
</evidence>
<dbReference type="GO" id="GO:0042781">
    <property type="term" value="F:3'-tRNA processing endoribonuclease activity"/>
    <property type="evidence" value="ECO:0007669"/>
    <property type="project" value="UniProtKB-EC"/>
</dbReference>
<gene>
    <name evidence="17" type="ORF">TTRE_0000698401</name>
</gene>
<keyword evidence="6" id="KW-0949">S-adenosyl-L-methionine</keyword>
<feature type="domain" description="SAM-dependent MTase TRM10-type" evidence="16">
    <location>
        <begin position="783"/>
        <end position="976"/>
    </location>
</feature>
<evidence type="ECO:0000256" key="12">
    <source>
        <dbReference type="ARBA" id="ARBA00022833"/>
    </source>
</evidence>
<accession>A0A077ZJD8</accession>
<dbReference type="FunFam" id="3.40.1280.30:FF:000001">
    <property type="entry name" value="tRNA methyltransferase 10 homolog A"/>
    <property type="match status" value="1"/>
</dbReference>
<keyword evidence="15" id="KW-1133">Transmembrane helix</keyword>
<keyword evidence="10" id="KW-0255">Endonuclease</keyword>
<dbReference type="STRING" id="36087.A0A077ZJD8"/>
<evidence type="ECO:0000256" key="11">
    <source>
        <dbReference type="ARBA" id="ARBA00022801"/>
    </source>
</evidence>
<keyword evidence="9" id="KW-0479">Metal-binding</keyword>
<evidence type="ECO:0000256" key="6">
    <source>
        <dbReference type="ARBA" id="ARBA00022691"/>
    </source>
</evidence>
<evidence type="ECO:0000313" key="17">
    <source>
        <dbReference type="EMBL" id="CDW58660.1"/>
    </source>
</evidence>
<evidence type="ECO:0000256" key="14">
    <source>
        <dbReference type="SAM" id="MobiDB-lite"/>
    </source>
</evidence>
<evidence type="ECO:0000259" key="16">
    <source>
        <dbReference type="PROSITE" id="PS51675"/>
    </source>
</evidence>
<keyword evidence="12" id="KW-0862">Zinc</keyword>
<dbReference type="InterPro" id="IPR036866">
    <property type="entry name" value="RibonucZ/Hydroxyglut_hydro"/>
</dbReference>